<dbReference type="PANTHER" id="PTHR12131">
    <property type="entry name" value="ATP-DEPENDENT RNA AND DNA HELICASE"/>
    <property type="match status" value="1"/>
</dbReference>
<dbReference type="GO" id="GO:0070478">
    <property type="term" value="P:nuclear-transcribed mRNA catabolic process, 3'-5' exonucleolytic nonsense-mediated decay"/>
    <property type="evidence" value="ECO:0007669"/>
    <property type="project" value="TreeGrafter"/>
</dbReference>
<dbReference type="InterPro" id="IPR014001">
    <property type="entry name" value="Helicase_ATP-bd"/>
</dbReference>
<dbReference type="GO" id="GO:0055087">
    <property type="term" value="C:Ski complex"/>
    <property type="evidence" value="ECO:0007669"/>
    <property type="project" value="TreeGrafter"/>
</dbReference>
<dbReference type="AlphaFoldDB" id="A0A5K3G192"/>
<evidence type="ECO:0000256" key="1">
    <source>
        <dbReference type="ARBA" id="ARBA00022741"/>
    </source>
</evidence>
<evidence type="ECO:0000256" key="4">
    <source>
        <dbReference type="ARBA" id="ARBA00022840"/>
    </source>
</evidence>
<protein>
    <submittedName>
        <fullName evidence="7">Helicase ATP-binding domain-containing protein</fullName>
    </submittedName>
</protein>
<keyword evidence="4" id="KW-0067">ATP-binding</keyword>
<dbReference type="WBParaSite" id="MCU_013869-RA">
    <property type="protein sequence ID" value="MCU_013869-RA"/>
    <property type="gene ID" value="MCU_013869"/>
</dbReference>
<dbReference type="FunFam" id="3.40.50.300:FF:000190">
    <property type="entry name" value="ATP-dependent RNA helicase"/>
    <property type="match status" value="1"/>
</dbReference>
<feature type="domain" description="Helicase ATP-binding" evidence="6">
    <location>
        <begin position="33"/>
        <end position="188"/>
    </location>
</feature>
<accession>A0A5K3G192</accession>
<dbReference type="Gene3D" id="3.40.50.300">
    <property type="entry name" value="P-loop containing nucleotide triphosphate hydrolases"/>
    <property type="match status" value="2"/>
</dbReference>
<dbReference type="InterPro" id="IPR011545">
    <property type="entry name" value="DEAD/DEAH_box_helicase_dom"/>
</dbReference>
<evidence type="ECO:0000313" key="7">
    <source>
        <dbReference type="WBParaSite" id="MCU_013869-RA"/>
    </source>
</evidence>
<dbReference type="PROSITE" id="PS51192">
    <property type="entry name" value="HELICASE_ATP_BIND_1"/>
    <property type="match status" value="1"/>
</dbReference>
<dbReference type="GO" id="GO:0003724">
    <property type="term" value="F:RNA helicase activity"/>
    <property type="evidence" value="ECO:0007669"/>
    <property type="project" value="UniProtKB-EC"/>
</dbReference>
<dbReference type="Pfam" id="PF00270">
    <property type="entry name" value="DEAD"/>
    <property type="match status" value="1"/>
</dbReference>
<evidence type="ECO:0000259" key="6">
    <source>
        <dbReference type="PROSITE" id="PS51192"/>
    </source>
</evidence>
<dbReference type="PANTHER" id="PTHR12131:SF1">
    <property type="entry name" value="ATP-DEPENDENT RNA HELICASE SUPV3L1, MITOCHONDRIAL-RELATED"/>
    <property type="match status" value="1"/>
</dbReference>
<dbReference type="GO" id="GO:0003676">
    <property type="term" value="F:nucleic acid binding"/>
    <property type="evidence" value="ECO:0007669"/>
    <property type="project" value="InterPro"/>
</dbReference>
<evidence type="ECO:0000256" key="3">
    <source>
        <dbReference type="ARBA" id="ARBA00022806"/>
    </source>
</evidence>
<reference evidence="7" key="1">
    <citation type="submission" date="2019-11" db="UniProtKB">
        <authorList>
            <consortium name="WormBaseParasite"/>
        </authorList>
    </citation>
    <scope>IDENTIFICATION</scope>
</reference>
<keyword evidence="2" id="KW-0378">Hydrolase</keyword>
<comment type="catalytic activity">
    <reaction evidence="5">
        <text>ATP + H2O = ADP + phosphate + H(+)</text>
        <dbReference type="Rhea" id="RHEA:13065"/>
        <dbReference type="ChEBI" id="CHEBI:15377"/>
        <dbReference type="ChEBI" id="CHEBI:15378"/>
        <dbReference type="ChEBI" id="CHEBI:30616"/>
        <dbReference type="ChEBI" id="CHEBI:43474"/>
        <dbReference type="ChEBI" id="CHEBI:456216"/>
        <dbReference type="EC" id="3.6.4.13"/>
    </reaction>
</comment>
<proteinExistence type="predicted"/>
<sequence length="293" mass="32875">ENSSERLPTLAELIPHPALNWPFELDTFQKQAIRCLERKQSVLVAAHTSAGKTVVAEYACAMCKRHGSRAIYTSPIKALSNQKFRDFRKTFGDDVGLVTGDISVSVNSRILIMTTEILLNMVRNASIDDIEAVIMDEVHYLGDKERGHVWEQLLLMLPQRVTLVLLSATLPNIIEFAGWLGRARGGIEIHVCQTLKRPVPLQHYIYTGRDRRTRNNLYLVVNKEGKFMRKGYKMAVASLTNPRVVDNNDEEFQSGTDGASNDAYDGGYDKCVLMTCEFGDLCAVECRHGAQLI</sequence>
<dbReference type="InterPro" id="IPR050699">
    <property type="entry name" value="RNA-DNA_Helicase"/>
</dbReference>
<name>A0A5K3G192_MESCO</name>
<evidence type="ECO:0000256" key="2">
    <source>
        <dbReference type="ARBA" id="ARBA00022801"/>
    </source>
</evidence>
<keyword evidence="3" id="KW-0347">Helicase</keyword>
<dbReference type="InterPro" id="IPR027417">
    <property type="entry name" value="P-loop_NTPase"/>
</dbReference>
<dbReference type="GO" id="GO:0016787">
    <property type="term" value="F:hydrolase activity"/>
    <property type="evidence" value="ECO:0007669"/>
    <property type="project" value="UniProtKB-KW"/>
</dbReference>
<organism evidence="7">
    <name type="scientific">Mesocestoides corti</name>
    <name type="common">Flatworm</name>
    <dbReference type="NCBI Taxonomy" id="53468"/>
    <lineage>
        <taxon>Eukaryota</taxon>
        <taxon>Metazoa</taxon>
        <taxon>Spiralia</taxon>
        <taxon>Lophotrochozoa</taxon>
        <taxon>Platyhelminthes</taxon>
        <taxon>Cestoda</taxon>
        <taxon>Eucestoda</taxon>
        <taxon>Cyclophyllidea</taxon>
        <taxon>Mesocestoididae</taxon>
        <taxon>Mesocestoides</taxon>
    </lineage>
</organism>
<dbReference type="SMART" id="SM00487">
    <property type="entry name" value="DEXDc"/>
    <property type="match status" value="1"/>
</dbReference>
<dbReference type="GO" id="GO:0005524">
    <property type="term" value="F:ATP binding"/>
    <property type="evidence" value="ECO:0007669"/>
    <property type="project" value="UniProtKB-KW"/>
</dbReference>
<keyword evidence="1" id="KW-0547">Nucleotide-binding</keyword>
<evidence type="ECO:0000256" key="5">
    <source>
        <dbReference type="ARBA" id="ARBA00047984"/>
    </source>
</evidence>
<dbReference type="SUPFAM" id="SSF52540">
    <property type="entry name" value="P-loop containing nucleoside triphosphate hydrolases"/>
    <property type="match status" value="1"/>
</dbReference>